<evidence type="ECO:0000259" key="2">
    <source>
        <dbReference type="Pfam" id="PF24295"/>
    </source>
</evidence>
<evidence type="ECO:0000313" key="4">
    <source>
        <dbReference type="Proteomes" id="UP000271603"/>
    </source>
</evidence>
<keyword evidence="1" id="KW-0732">Signal</keyword>
<dbReference type="InterPro" id="IPR055903">
    <property type="entry name" value="DUF7480"/>
</dbReference>
<feature type="signal peptide" evidence="1">
    <location>
        <begin position="1"/>
        <end position="21"/>
    </location>
</feature>
<sequence length="136" mass="14978">MMKRAICLTVLMLLLSGCFHLGDPRPPLMRAKVLTIANKVCMMVRPEGDEQIVTVRIDEVGNDHHGLVKYNLTIPASGDKCIPDFGYQFAAGKAYGFSVILESPAKLKRGVQPAARIYGVSFSLWENNGQLEANEL</sequence>
<dbReference type="EMBL" id="LR134155">
    <property type="protein sequence ID" value="VEA71575.1"/>
    <property type="molecule type" value="Genomic_DNA"/>
</dbReference>
<accession>A0A3S5DFA1</accession>
<dbReference type="PROSITE" id="PS51257">
    <property type="entry name" value="PROKAR_LIPOPROTEIN"/>
    <property type="match status" value="1"/>
</dbReference>
<dbReference type="Pfam" id="PF24295">
    <property type="entry name" value="DUF7480"/>
    <property type="match status" value="1"/>
</dbReference>
<feature type="chain" id="PRO_5018539971" description="DUF7480 domain-containing protein" evidence="1">
    <location>
        <begin position="22"/>
        <end position="136"/>
    </location>
</feature>
<dbReference type="AlphaFoldDB" id="A0A3S5DFA1"/>
<reference evidence="3 4" key="1">
    <citation type="submission" date="2018-12" db="EMBL/GenBank/DDBJ databases">
        <authorList>
            <consortium name="Pathogen Informatics"/>
        </authorList>
    </citation>
    <scope>NUCLEOTIDE SEQUENCE [LARGE SCALE GENOMIC DNA]</scope>
    <source>
        <strain evidence="3 4">NCTC9419</strain>
    </source>
</reference>
<name>A0A3S5DFA1_SERRU</name>
<gene>
    <name evidence="3" type="ORF">NCTC9419_03139</name>
</gene>
<evidence type="ECO:0000313" key="3">
    <source>
        <dbReference type="EMBL" id="VEA71575.1"/>
    </source>
</evidence>
<protein>
    <recommendedName>
        <fullName evidence="2">DUF7480 domain-containing protein</fullName>
    </recommendedName>
</protein>
<dbReference type="InterPro" id="IPR054657">
    <property type="entry name" value="T6SS_periplasmic_put"/>
</dbReference>
<feature type="domain" description="DUF7480" evidence="2">
    <location>
        <begin position="30"/>
        <end position="127"/>
    </location>
</feature>
<organism evidence="3 4">
    <name type="scientific">Serratia rubidaea</name>
    <name type="common">Serratia marinorubra</name>
    <dbReference type="NCBI Taxonomy" id="61652"/>
    <lineage>
        <taxon>Bacteria</taxon>
        <taxon>Pseudomonadati</taxon>
        <taxon>Pseudomonadota</taxon>
        <taxon>Gammaproteobacteria</taxon>
        <taxon>Enterobacterales</taxon>
        <taxon>Yersiniaceae</taxon>
        <taxon>Serratia</taxon>
    </lineage>
</organism>
<dbReference type="NCBIfam" id="NF045617">
    <property type="entry name" value="mostly_LP"/>
    <property type="match status" value="1"/>
</dbReference>
<proteinExistence type="predicted"/>
<dbReference type="Proteomes" id="UP000271603">
    <property type="component" value="Chromosome"/>
</dbReference>
<evidence type="ECO:0000256" key="1">
    <source>
        <dbReference type="SAM" id="SignalP"/>
    </source>
</evidence>
<dbReference type="STRING" id="61652.AXX16_0036"/>